<keyword evidence="2" id="KW-0732">Signal</keyword>
<evidence type="ECO:0000313" key="5">
    <source>
        <dbReference type="EMBL" id="GIP61125.1"/>
    </source>
</evidence>
<dbReference type="PROSITE" id="PS50853">
    <property type="entry name" value="FN3"/>
    <property type="match status" value="3"/>
</dbReference>
<feature type="domain" description="Fibronectin type-III" evidence="3">
    <location>
        <begin position="1110"/>
        <end position="1195"/>
    </location>
</feature>
<sequence>MIRKYLSVLLSISIVLSGFTIGGAKSEAATAPVNVWDKYDTRMVWTDGEWEYQGFSGGTGRGYSGYRITSSGQFELTGEWGISDDYRYEFWSNGWLNRYRSGVEMINGKWESGYHWWYQRYAVQKPVRGNLIQSDLIGQYPDNGLHTDGYWYVKKTITNNIPTLSINNTGDKTLYNDGGSFVVSGTVQDADNETVTVSASIGGVTKSTTVTGTSSAKTWSLTWSGTELPVGVYANPTISATDGKTPVTKAYNGKLTVLAQVYYYWSKFNVAASDGWLLIDDRSVAQGITLYKRSIGQEYYFDFEGRGSPNYGRIRDLYNNSDGHVTSVDSVTGRLTTSYSWDPPAKYSNNVYETYSPIRMEKATREYGYYTDVTYTMYALTTNPPQAKGSLIQANIKAVQGTYPDDGLHTDGYWYVKAGQAPNNMPTITVNQAGNKTINLKAGSDTFTLTGTVLDADNDTLSVSSTISGVTKQVAVSNAGTSKTWTLTWKTKEFNADGDITGIQVTADDGRGGVALANYTGQLTIDKSPLYYWDKYSIVDSARGSLLEANILDLNGTYPDNGPHTDGYWYVKKTTTNMFPIVTVDQQDLVLNQAESTLSLRGTVSDADADTITISASISGVTKSTTVTDTVTEKQWSLNWSRNELPDGIYNGVEVLADDSRGGQNTVRYRGTIIIDKIPPSVSFVSPNGSPNWTSDPVSVTINFADNLSLLESKFKITQTNETPRSWDNTTNSVDIEIMEQGIWYVHAQALDIANNVTTSYYGPIKIQNKPEVPKLKLAAVGDDWTEISWNLPTDYPDGYEYIVENVTSGETWNVGHPTDKIREDGLTAGTRYNYRIKAKNHVGESAWSDQFEVLTLPAAPRNLSVQPVQYHSDQVEISFDSVSSATAYHLRVQNESGLVYEDEVFKAGTYIITGLKAGKQHTASVVAINESGQGQTSALGFLTLPAAPGEFKTILIKETEIELSWHSSITAMLYELSRFDQSIYKGAGLSYTDSNLKSSNEYDYQISAKNESGFGDIAYLKGILTLPSGVSVTVATYGTDKLDIALQPVHGADRYGIILNGSILDTTQGTTFTLTNLIPGSTYQIGVFAENRSGAGVVNTIMVKTLPLDPKELRFQNVSETSAIVEWDSTDGADKYRITLSNSTTGSVSHEISGTQFMLTGLQEGTVYNIEVAAGNSSGYGPAVSSTLLTLPGVPQGVHVNEVKSDSYIISWNPVISANKYLIFDNNGKLIGESLNTHFVVQGLEPGQVSTAYIVAVNDTGEGGKAMITQRTLPASWDNTSGDNSPIQVGDRGEHSVVITVEEVDGADAYKIVDGSGNVVGIIHAPEVAKEIGGLESAKEYNDWTIIPINEAGEGEGSKIPPFVTLPSDQFEATVMAKTQRELVVSIESSLRNEIFVISLNGKKIYRGKNKIFTVKDLKADQDYTFVIWTENSIGEKSNSKNVSGKTLPVPYSPGSGSGLQGTDSLKTDNKPVEEKNDNTQNSDSTNSSPKTGFKDIDKSFAKDAILSLYYKGIVSGVSETQFEPDRKVTRVEFASMLVRALELQEASEDALTFEDVQRTAWYAPELSAAVLNGVAHGFSDKQFRPQDPITREQAAKMIANAAYEKGSMPAARIKFKDADLIASWAKSEVAALTSEQIITGYPDETFKPKRDLTRAECAVLIYRALNLMQ</sequence>
<reference evidence="5 6" key="1">
    <citation type="submission" date="2021-03" db="EMBL/GenBank/DDBJ databases">
        <title>Antimicrobial resistance genes in bacteria isolated from Japanese honey, and their potential for conferring macrolide and lincosamide resistance in the American foulbrood pathogen Paenibacillus larvae.</title>
        <authorList>
            <person name="Okamoto M."/>
            <person name="Kumagai M."/>
            <person name="Kanamori H."/>
            <person name="Takamatsu D."/>
        </authorList>
    </citation>
    <scope>NUCLEOTIDE SEQUENCE [LARGE SCALE GENOMIC DNA]</scope>
    <source>
        <strain evidence="5 6">J15TS10</strain>
    </source>
</reference>
<dbReference type="SUPFAM" id="SSF49265">
    <property type="entry name" value="Fibronectin type III"/>
    <property type="match status" value="4"/>
</dbReference>
<evidence type="ECO:0000259" key="4">
    <source>
        <dbReference type="PROSITE" id="PS51272"/>
    </source>
</evidence>
<dbReference type="PROSITE" id="PS51272">
    <property type="entry name" value="SLH"/>
    <property type="match status" value="3"/>
</dbReference>
<dbReference type="Pfam" id="PF00395">
    <property type="entry name" value="SLH"/>
    <property type="match status" value="3"/>
</dbReference>
<dbReference type="CDD" id="cd00063">
    <property type="entry name" value="FN3"/>
    <property type="match status" value="4"/>
</dbReference>
<name>A0ABQ4MYW7_9BACL</name>
<feature type="compositionally biased region" description="Basic and acidic residues" evidence="1">
    <location>
        <begin position="1467"/>
        <end position="1479"/>
    </location>
</feature>
<proteinExistence type="predicted"/>
<feature type="domain" description="SLH" evidence="4">
    <location>
        <begin position="1614"/>
        <end position="1671"/>
    </location>
</feature>
<feature type="compositionally biased region" description="Polar residues" evidence="1">
    <location>
        <begin position="1437"/>
        <end position="1446"/>
    </location>
</feature>
<dbReference type="EMBL" id="BOSM01000014">
    <property type="protein sequence ID" value="GIP61125.1"/>
    <property type="molecule type" value="Genomic_DNA"/>
</dbReference>
<evidence type="ECO:0000313" key="6">
    <source>
        <dbReference type="Proteomes" id="UP000681290"/>
    </source>
</evidence>
<feature type="domain" description="SLH" evidence="4">
    <location>
        <begin position="1554"/>
        <end position="1613"/>
    </location>
</feature>
<evidence type="ECO:0000256" key="1">
    <source>
        <dbReference type="SAM" id="MobiDB-lite"/>
    </source>
</evidence>
<dbReference type="InterPro" id="IPR001119">
    <property type="entry name" value="SLH_dom"/>
</dbReference>
<gene>
    <name evidence="5" type="ORF">J15TS10_49390</name>
</gene>
<evidence type="ECO:0000259" key="3">
    <source>
        <dbReference type="PROSITE" id="PS50853"/>
    </source>
</evidence>
<dbReference type="RefSeq" id="WP_213595213.1">
    <property type="nucleotide sequence ID" value="NZ_BOSM01000014.1"/>
</dbReference>
<comment type="caution">
    <text evidence="5">The sequence shown here is derived from an EMBL/GenBank/DDBJ whole genome shotgun (WGS) entry which is preliminary data.</text>
</comment>
<feature type="signal peptide" evidence="2">
    <location>
        <begin position="1"/>
        <end position="20"/>
    </location>
</feature>
<organism evidence="5 6">
    <name type="scientific">Paenibacillus woosongensis</name>
    <dbReference type="NCBI Taxonomy" id="307580"/>
    <lineage>
        <taxon>Bacteria</taxon>
        <taxon>Bacillati</taxon>
        <taxon>Bacillota</taxon>
        <taxon>Bacilli</taxon>
        <taxon>Bacillales</taxon>
        <taxon>Paenibacillaceae</taxon>
        <taxon>Paenibacillus</taxon>
    </lineage>
</organism>
<evidence type="ECO:0000256" key="2">
    <source>
        <dbReference type="SAM" id="SignalP"/>
    </source>
</evidence>
<accession>A0ABQ4MYW7</accession>
<dbReference type="SMART" id="SM00060">
    <property type="entry name" value="FN3"/>
    <property type="match status" value="7"/>
</dbReference>
<dbReference type="PANTHER" id="PTHR47135:SF1">
    <property type="entry name" value="FIBRONECTIN TYPE III DOMAIN-CONTAINING PROTEIN 7"/>
    <property type="match status" value="1"/>
</dbReference>
<dbReference type="InterPro" id="IPR013783">
    <property type="entry name" value="Ig-like_fold"/>
</dbReference>
<feature type="compositionally biased region" description="Low complexity" evidence="1">
    <location>
        <begin position="1480"/>
        <end position="1490"/>
    </location>
</feature>
<dbReference type="InterPro" id="IPR036116">
    <property type="entry name" value="FN3_sf"/>
</dbReference>
<feature type="chain" id="PRO_5047126196" description="S-layer protein" evidence="2">
    <location>
        <begin position="21"/>
        <end position="1671"/>
    </location>
</feature>
<keyword evidence="6" id="KW-1185">Reference proteome</keyword>
<protein>
    <recommendedName>
        <fullName evidence="7">S-layer protein</fullName>
    </recommendedName>
</protein>
<evidence type="ECO:0008006" key="7">
    <source>
        <dbReference type="Google" id="ProtNLM"/>
    </source>
</evidence>
<feature type="domain" description="Fibronectin type-III" evidence="3">
    <location>
        <begin position="770"/>
        <end position="859"/>
    </location>
</feature>
<feature type="domain" description="SLH" evidence="4">
    <location>
        <begin position="1490"/>
        <end position="1553"/>
    </location>
</feature>
<dbReference type="PANTHER" id="PTHR47135">
    <property type="entry name" value="FIBRONECTIN TYPE III DOMAIN-CONTAINING PROTEIN 7"/>
    <property type="match status" value="1"/>
</dbReference>
<feature type="region of interest" description="Disordered" evidence="1">
    <location>
        <begin position="1437"/>
        <end position="1495"/>
    </location>
</feature>
<feature type="domain" description="Fibronectin type-III" evidence="3">
    <location>
        <begin position="860"/>
        <end position="948"/>
    </location>
</feature>
<dbReference type="Gene3D" id="2.60.40.10">
    <property type="entry name" value="Immunoglobulins"/>
    <property type="match status" value="7"/>
</dbReference>
<dbReference type="InterPro" id="IPR003961">
    <property type="entry name" value="FN3_dom"/>
</dbReference>
<dbReference type="Proteomes" id="UP000681290">
    <property type="component" value="Unassembled WGS sequence"/>
</dbReference>
<dbReference type="Pfam" id="PF00041">
    <property type="entry name" value="fn3"/>
    <property type="match status" value="2"/>
</dbReference>